<dbReference type="PANTHER" id="PTHR12526">
    <property type="entry name" value="GLYCOSYLTRANSFERASE"/>
    <property type="match status" value="1"/>
</dbReference>
<evidence type="ECO:0000313" key="3">
    <source>
        <dbReference type="EMBL" id="NMC62405.1"/>
    </source>
</evidence>
<dbReference type="Gene3D" id="3.40.50.2000">
    <property type="entry name" value="Glycogen Phosphorylase B"/>
    <property type="match status" value="2"/>
</dbReference>
<dbReference type="Pfam" id="PF13439">
    <property type="entry name" value="Glyco_transf_4"/>
    <property type="match status" value="1"/>
</dbReference>
<gene>
    <name evidence="3" type="ORF">GYA55_04485</name>
</gene>
<dbReference type="GO" id="GO:0016757">
    <property type="term" value="F:glycosyltransferase activity"/>
    <property type="evidence" value="ECO:0007669"/>
    <property type="project" value="InterPro"/>
</dbReference>
<sequence length="342" mass="39267">MLIVHVGSKTWPPRHGGVEKVVFDLATAFPTSSVVFANTSEEQVKEGAPPVFQLRKGFFSSIKQLIDFAKNCNDTPIFHFHKETSIPLALFIRLLGYRCVLTLHGFGWRIARWSYWQRCALWLLDLVAYFCLQRIIFVGQYDWQTVRRWLPLSHLRWIPNGVVASKFARKEVIDADSWVYIGRISPEKNLLGLVEEAAFRGIRLHIYGPLDLRDHHFAACFRKLVQAPGITWHGPLPFEQVIETLKRYGTLVNVSYSEGLPVSVLEGASCGLKLVLSDIPQHKTLNFPCVRYVKPHQLNFEYLPIGDGDDNRQHVLKHYSLDAMIKGYQLVYDELDYASIKK</sequence>
<protein>
    <submittedName>
        <fullName evidence="3">Glycosyltransferase family 4 protein</fullName>
    </submittedName>
</protein>
<dbReference type="EMBL" id="JAAZON010000187">
    <property type="protein sequence ID" value="NMC62405.1"/>
    <property type="molecule type" value="Genomic_DNA"/>
</dbReference>
<feature type="domain" description="Glycosyltransferase subfamily 4-like N-terminal" evidence="2">
    <location>
        <begin position="16"/>
        <end position="163"/>
    </location>
</feature>
<dbReference type="CDD" id="cd03801">
    <property type="entry name" value="GT4_PimA-like"/>
    <property type="match status" value="1"/>
</dbReference>
<dbReference type="Pfam" id="PF00534">
    <property type="entry name" value="Glycos_transf_1"/>
    <property type="match status" value="1"/>
</dbReference>
<dbReference type="InterPro" id="IPR001296">
    <property type="entry name" value="Glyco_trans_1"/>
</dbReference>
<evidence type="ECO:0000259" key="1">
    <source>
        <dbReference type="Pfam" id="PF00534"/>
    </source>
</evidence>
<name>A0A7X9FQF6_9DELT</name>
<feature type="domain" description="Glycosyl transferase family 1" evidence="1">
    <location>
        <begin position="179"/>
        <end position="281"/>
    </location>
</feature>
<dbReference type="Proteomes" id="UP000524246">
    <property type="component" value="Unassembled WGS sequence"/>
</dbReference>
<evidence type="ECO:0000259" key="2">
    <source>
        <dbReference type="Pfam" id="PF13439"/>
    </source>
</evidence>
<dbReference type="InterPro" id="IPR028098">
    <property type="entry name" value="Glyco_trans_4-like_N"/>
</dbReference>
<keyword evidence="3" id="KW-0808">Transferase</keyword>
<evidence type="ECO:0000313" key="4">
    <source>
        <dbReference type="Proteomes" id="UP000524246"/>
    </source>
</evidence>
<reference evidence="3 4" key="1">
    <citation type="journal article" date="2020" name="Biotechnol. Biofuels">
        <title>New insights from the biogas microbiome by comprehensive genome-resolved metagenomics of nearly 1600 species originating from multiple anaerobic digesters.</title>
        <authorList>
            <person name="Campanaro S."/>
            <person name="Treu L."/>
            <person name="Rodriguez-R L.M."/>
            <person name="Kovalovszki A."/>
            <person name="Ziels R.M."/>
            <person name="Maus I."/>
            <person name="Zhu X."/>
            <person name="Kougias P.G."/>
            <person name="Basile A."/>
            <person name="Luo G."/>
            <person name="Schluter A."/>
            <person name="Konstantinidis K.T."/>
            <person name="Angelidaki I."/>
        </authorList>
    </citation>
    <scope>NUCLEOTIDE SEQUENCE [LARGE SCALE GENOMIC DNA]</scope>
    <source>
        <strain evidence="3">AS27yjCOA_65</strain>
    </source>
</reference>
<dbReference type="AlphaFoldDB" id="A0A7X9FQF6"/>
<proteinExistence type="predicted"/>
<dbReference type="SUPFAM" id="SSF53756">
    <property type="entry name" value="UDP-Glycosyltransferase/glycogen phosphorylase"/>
    <property type="match status" value="1"/>
</dbReference>
<accession>A0A7X9FQF6</accession>
<comment type="caution">
    <text evidence="3">The sequence shown here is derived from an EMBL/GenBank/DDBJ whole genome shotgun (WGS) entry which is preliminary data.</text>
</comment>
<organism evidence="3 4">
    <name type="scientific">SAR324 cluster bacterium</name>
    <dbReference type="NCBI Taxonomy" id="2024889"/>
    <lineage>
        <taxon>Bacteria</taxon>
        <taxon>Deltaproteobacteria</taxon>
        <taxon>SAR324 cluster</taxon>
    </lineage>
</organism>